<keyword evidence="2" id="KW-1185">Reference proteome</keyword>
<proteinExistence type="predicted"/>
<accession>A0A873WP31</accession>
<gene>
    <name evidence="1" type="ORF">CPT_Mana_036</name>
</gene>
<protein>
    <submittedName>
        <fullName evidence="1">Helix-ribbon-helix domain protein</fullName>
    </submittedName>
</protein>
<dbReference type="Proteomes" id="UP000663463">
    <property type="component" value="Segment"/>
</dbReference>
<reference evidence="1" key="1">
    <citation type="submission" date="2020-07" db="EMBL/GenBank/DDBJ databases">
        <title>Complete genome sequence of Burkholderia gladioli phage Mana.</title>
        <authorList>
            <person name="Godoy B.A."/>
            <person name="Yao G.W."/>
            <person name="Guadalupe Vizoso-Pinto M."/>
            <person name="Gonzalez C."/>
            <person name="Gill J."/>
            <person name="Liu M."/>
        </authorList>
    </citation>
    <scope>NUCLEOTIDE SEQUENCE</scope>
</reference>
<name>A0A873WP31_9CAUD</name>
<sequence>MTTHKGPRRAPPGVMSSKTVSLRLLPAERAQLEQLGRQERRSLSSLARLIYLEGLPNYLAKMSSFEDTTGNVSTS</sequence>
<organism evidence="1 2">
    <name type="scientific">Burkholderia phage Mana</name>
    <dbReference type="NCBI Taxonomy" id="2767578"/>
    <lineage>
        <taxon>Viruses</taxon>
        <taxon>Duplodnaviria</taxon>
        <taxon>Heunggongvirae</taxon>
        <taxon>Uroviricota</taxon>
        <taxon>Caudoviricetes</taxon>
        <taxon>Peduoviridae</taxon>
        <taxon>Aptresvirus</taxon>
        <taxon>Aptresvirus mana</taxon>
    </lineage>
</organism>
<dbReference type="EMBL" id="MT701591">
    <property type="protein sequence ID" value="QPB09431.1"/>
    <property type="molecule type" value="Genomic_DNA"/>
</dbReference>
<evidence type="ECO:0000313" key="2">
    <source>
        <dbReference type="Proteomes" id="UP000663463"/>
    </source>
</evidence>
<evidence type="ECO:0000313" key="1">
    <source>
        <dbReference type="EMBL" id="QPB09431.1"/>
    </source>
</evidence>